<evidence type="ECO:0000256" key="1">
    <source>
        <dbReference type="SAM" id="SignalP"/>
    </source>
</evidence>
<evidence type="ECO:0000313" key="3">
    <source>
        <dbReference type="EMBL" id="UMM33496.1"/>
    </source>
</evidence>
<name>A0AAE9F1U1_CAEBR</name>
<organism evidence="2 4">
    <name type="scientific">Caenorhabditis briggsae</name>
    <dbReference type="NCBI Taxonomy" id="6238"/>
    <lineage>
        <taxon>Eukaryota</taxon>
        <taxon>Metazoa</taxon>
        <taxon>Ecdysozoa</taxon>
        <taxon>Nematoda</taxon>
        <taxon>Chromadorea</taxon>
        <taxon>Rhabditida</taxon>
        <taxon>Rhabditina</taxon>
        <taxon>Rhabditomorpha</taxon>
        <taxon>Rhabditoidea</taxon>
        <taxon>Rhabditidae</taxon>
        <taxon>Peloderinae</taxon>
        <taxon>Caenorhabditis</taxon>
    </lineage>
</organism>
<keyword evidence="1" id="KW-0732">Signal</keyword>
<feature type="signal peptide" evidence="1">
    <location>
        <begin position="1"/>
        <end position="20"/>
    </location>
</feature>
<accession>A0AAE9F1U1</accession>
<evidence type="ECO:0000313" key="4">
    <source>
        <dbReference type="Proteomes" id="UP000829354"/>
    </source>
</evidence>
<dbReference type="EMBL" id="CP092624">
    <property type="protein sequence ID" value="UMM33490.1"/>
    <property type="molecule type" value="Genomic_DNA"/>
</dbReference>
<dbReference type="Proteomes" id="UP000829354">
    <property type="component" value="Chromosome V"/>
</dbReference>
<keyword evidence="4" id="KW-1185">Reference proteome</keyword>
<reference evidence="2 4" key="1">
    <citation type="submission" date="2022-04" db="EMBL/GenBank/DDBJ databases">
        <title>Chromosome-level reference genomes for two strains of Caenorhabditis briggsae: an improved platform for comparative genomics.</title>
        <authorList>
            <person name="Stevens L."/>
            <person name="Andersen E."/>
        </authorList>
    </citation>
    <scope>NUCLEOTIDE SEQUENCE [LARGE SCALE GENOMIC DNA]</scope>
    <source>
        <strain evidence="2">VX34</strain>
        <tissue evidence="2">Whole-organism</tissue>
    </source>
</reference>
<sequence>MQTFLLTDILHLTLPTFMETCIPTQNVEQTNLLLQAGVALALTPQEKAAIATYLATSVATTASTTAITTTTDATSTITTTTTGLA</sequence>
<gene>
    <name evidence="2" type="ORF">L5515_006954</name>
    <name evidence="3" type="ORF">L5515_006957</name>
</gene>
<feature type="chain" id="PRO_5044707211" evidence="1">
    <location>
        <begin position="21"/>
        <end position="85"/>
    </location>
</feature>
<proteinExistence type="predicted"/>
<dbReference type="EMBL" id="CP092624">
    <property type="protein sequence ID" value="UMM33496.1"/>
    <property type="molecule type" value="Genomic_DNA"/>
</dbReference>
<dbReference type="AlphaFoldDB" id="A0AAE9F1U1"/>
<protein>
    <submittedName>
        <fullName evidence="2">Uncharacterized protein</fullName>
    </submittedName>
</protein>
<evidence type="ECO:0000313" key="2">
    <source>
        <dbReference type="EMBL" id="UMM33490.1"/>
    </source>
</evidence>